<evidence type="ECO:0000313" key="1">
    <source>
        <dbReference type="EMBL" id="MCQ4167201.1"/>
    </source>
</evidence>
<dbReference type="EMBL" id="JANFQO010000026">
    <property type="protein sequence ID" value="MCQ4167201.1"/>
    <property type="molecule type" value="Genomic_DNA"/>
</dbReference>
<gene>
    <name evidence="1" type="ORF">NM961_21000</name>
</gene>
<organism evidence="1 2">
    <name type="scientific">Tahibacter harae</name>
    <dbReference type="NCBI Taxonomy" id="2963937"/>
    <lineage>
        <taxon>Bacteria</taxon>
        <taxon>Pseudomonadati</taxon>
        <taxon>Pseudomonadota</taxon>
        <taxon>Gammaproteobacteria</taxon>
        <taxon>Lysobacterales</taxon>
        <taxon>Rhodanobacteraceae</taxon>
        <taxon>Tahibacter</taxon>
    </lineage>
</organism>
<protein>
    <submittedName>
        <fullName evidence="1">Uncharacterized protein</fullName>
    </submittedName>
</protein>
<proteinExistence type="predicted"/>
<accession>A0ABT1QY68</accession>
<reference evidence="1" key="1">
    <citation type="submission" date="2022-07" db="EMBL/GenBank/DDBJ databases">
        <title>Tahibacter sp., a new gammaproteobacterium isolated from the silt sample collected at pig farm.</title>
        <authorList>
            <person name="Chen H."/>
        </authorList>
    </citation>
    <scope>NUCLEOTIDE SEQUENCE</scope>
    <source>
        <strain evidence="1">P2K</strain>
    </source>
</reference>
<name>A0ABT1QY68_9GAMM</name>
<sequence length="314" mass="33708">MRTRKIAAVGLADDAGHAFSSMLKVLNGHASANWTVSAPEEADVLMAGPHGGDSEAQRWARTEKPLIAVYEGSALRPLTPYTLHHPFRVMQLLAVLDEIELVLAKGPAEAARGAAVDPDWSFAESLRLLSRCTARGELHAAGSGPARIYVRDDISVYYASREMCSRLRSHAPLLPALRLTAEQPPAAFETRPAFELAWFAGLHGPATLAPWLDAHAAYRLRRWPDFGMVRATRAQLALAALLTHAAHTRTRLVQLSQQSADAVDRFLNACAMAGVLVGTSENTPAAEASTFIASSAARLGGLIRGLRNRLGLAG</sequence>
<dbReference type="Proteomes" id="UP001165498">
    <property type="component" value="Unassembled WGS sequence"/>
</dbReference>
<keyword evidence="2" id="KW-1185">Reference proteome</keyword>
<dbReference type="RefSeq" id="WP_255916389.1">
    <property type="nucleotide sequence ID" value="NZ_JANFQO010000026.1"/>
</dbReference>
<comment type="caution">
    <text evidence="1">The sequence shown here is derived from an EMBL/GenBank/DDBJ whole genome shotgun (WGS) entry which is preliminary data.</text>
</comment>
<evidence type="ECO:0000313" key="2">
    <source>
        <dbReference type="Proteomes" id="UP001165498"/>
    </source>
</evidence>